<dbReference type="AlphaFoldDB" id="A0A8T0EMM6"/>
<reference evidence="1" key="1">
    <citation type="journal article" date="2020" name="bioRxiv">
        <title>Chromosome-level reference genome of the European wasp spider Argiope bruennichi: a resource for studies on range expansion and evolutionary adaptation.</title>
        <authorList>
            <person name="Sheffer M.M."/>
            <person name="Hoppe A."/>
            <person name="Krehenwinkel H."/>
            <person name="Uhl G."/>
            <person name="Kuss A.W."/>
            <person name="Jensen L."/>
            <person name="Jensen C."/>
            <person name="Gillespie R.G."/>
            <person name="Hoff K.J."/>
            <person name="Prost S."/>
        </authorList>
    </citation>
    <scope>NUCLEOTIDE SEQUENCE</scope>
</reference>
<organism evidence="1 2">
    <name type="scientific">Argiope bruennichi</name>
    <name type="common">Wasp spider</name>
    <name type="synonym">Aranea bruennichi</name>
    <dbReference type="NCBI Taxonomy" id="94029"/>
    <lineage>
        <taxon>Eukaryota</taxon>
        <taxon>Metazoa</taxon>
        <taxon>Ecdysozoa</taxon>
        <taxon>Arthropoda</taxon>
        <taxon>Chelicerata</taxon>
        <taxon>Arachnida</taxon>
        <taxon>Araneae</taxon>
        <taxon>Araneomorphae</taxon>
        <taxon>Entelegynae</taxon>
        <taxon>Araneoidea</taxon>
        <taxon>Araneidae</taxon>
        <taxon>Argiope</taxon>
    </lineage>
</organism>
<reference evidence="1" key="2">
    <citation type="submission" date="2020-06" db="EMBL/GenBank/DDBJ databases">
        <authorList>
            <person name="Sheffer M."/>
        </authorList>
    </citation>
    <scope>NUCLEOTIDE SEQUENCE</scope>
</reference>
<comment type="caution">
    <text evidence="1">The sequence shown here is derived from an EMBL/GenBank/DDBJ whole genome shotgun (WGS) entry which is preliminary data.</text>
</comment>
<protein>
    <submittedName>
        <fullName evidence="1">Uncharacterized protein</fullName>
    </submittedName>
</protein>
<dbReference type="Proteomes" id="UP000807504">
    <property type="component" value="Unassembled WGS sequence"/>
</dbReference>
<proteinExistence type="predicted"/>
<evidence type="ECO:0000313" key="2">
    <source>
        <dbReference type="Proteomes" id="UP000807504"/>
    </source>
</evidence>
<keyword evidence="2" id="KW-1185">Reference proteome</keyword>
<gene>
    <name evidence="1" type="ORF">HNY73_014033</name>
</gene>
<name>A0A8T0EMM6_ARGBR</name>
<sequence length="110" mass="12362">MDEFNKTSTGCQTSVDNEAVNAKVDTATSIDETILQPYEETFDCYSNIDEAATLPQPESTGAKISINPFTNPFFDSMIFDDPLTHLETVEQDEISICAEWILKHQAFFNK</sequence>
<evidence type="ECO:0000313" key="1">
    <source>
        <dbReference type="EMBL" id="KAF8777112.1"/>
    </source>
</evidence>
<dbReference type="EMBL" id="JABXBU010002072">
    <property type="protein sequence ID" value="KAF8777112.1"/>
    <property type="molecule type" value="Genomic_DNA"/>
</dbReference>
<accession>A0A8T0EMM6</accession>